<keyword evidence="2" id="KW-0812">Transmembrane</keyword>
<evidence type="ECO:0000313" key="4">
    <source>
        <dbReference type="EMBL" id="ELR12631.1"/>
    </source>
</evidence>
<dbReference type="STRING" id="1257118.L8GKD2"/>
<dbReference type="InterPro" id="IPR056232">
    <property type="entry name" value="Ig_GP210_15th"/>
</dbReference>
<dbReference type="InterPro" id="IPR056897">
    <property type="entry name" value="Ig_NUP210_4th"/>
</dbReference>
<keyword evidence="2" id="KW-1133">Transmembrane helix</keyword>
<feature type="compositionally biased region" description="Low complexity" evidence="1">
    <location>
        <begin position="1758"/>
        <end position="1783"/>
    </location>
</feature>
<dbReference type="Proteomes" id="UP000011083">
    <property type="component" value="Unassembled WGS sequence"/>
</dbReference>
<dbReference type="Pfam" id="PF22959">
    <property type="entry name" value="Ig_NUP210_15th"/>
    <property type="match status" value="1"/>
</dbReference>
<feature type="region of interest" description="Disordered" evidence="1">
    <location>
        <begin position="1724"/>
        <end position="1803"/>
    </location>
</feature>
<evidence type="ECO:0000313" key="5">
    <source>
        <dbReference type="Proteomes" id="UP000011083"/>
    </source>
</evidence>
<dbReference type="Pfam" id="PF24935">
    <property type="entry name" value="Ig_NUP210_6th"/>
    <property type="match status" value="1"/>
</dbReference>
<feature type="domain" description="BIG2" evidence="3">
    <location>
        <begin position="1371"/>
        <end position="1458"/>
    </location>
</feature>
<dbReference type="KEGG" id="acan:ACA1_091410"/>
<dbReference type="Pfam" id="PF26182">
    <property type="entry name" value="Ig_NUP210_5th"/>
    <property type="match status" value="1"/>
</dbReference>
<dbReference type="InterPro" id="IPR045197">
    <property type="entry name" value="NUP210-like"/>
</dbReference>
<dbReference type="VEuPathDB" id="AmoebaDB:ACA1_091410"/>
<dbReference type="Pfam" id="PF22962">
    <property type="entry name" value="Ig_NUP210_7th"/>
    <property type="match status" value="1"/>
</dbReference>
<dbReference type="InterPro" id="IPR003343">
    <property type="entry name" value="Big_2"/>
</dbReference>
<dbReference type="InterPro" id="IPR058779">
    <property type="entry name" value="Ig_NUP210_13th"/>
</dbReference>
<evidence type="ECO:0000256" key="2">
    <source>
        <dbReference type="SAM" id="Phobius"/>
    </source>
</evidence>
<dbReference type="OMA" id="HNMYEGT"/>
<dbReference type="InterPro" id="IPR055097">
    <property type="entry name" value="Ig_NUP210_2nd"/>
</dbReference>
<gene>
    <name evidence="4" type="ORF">ACA1_091410</name>
</gene>
<dbReference type="GeneID" id="14913354"/>
<feature type="transmembrane region" description="Helical" evidence="2">
    <location>
        <begin position="1686"/>
        <end position="1710"/>
    </location>
</feature>
<keyword evidence="2" id="KW-0472">Membrane</keyword>
<dbReference type="Pfam" id="PF25354">
    <property type="entry name" value="Ig_NUP210_16th"/>
    <property type="match status" value="1"/>
</dbReference>
<dbReference type="InterPro" id="IPR056898">
    <property type="entry name" value="Ig_NUP210_6th"/>
</dbReference>
<proteinExistence type="predicted"/>
<dbReference type="Gene3D" id="2.60.40.1080">
    <property type="match status" value="2"/>
</dbReference>
<dbReference type="Pfam" id="PF24991">
    <property type="entry name" value="Ig_NUP210_4th"/>
    <property type="match status" value="1"/>
</dbReference>
<organism evidence="4 5">
    <name type="scientific">Acanthamoeba castellanii (strain ATCC 30010 / Neff)</name>
    <dbReference type="NCBI Taxonomy" id="1257118"/>
    <lineage>
        <taxon>Eukaryota</taxon>
        <taxon>Amoebozoa</taxon>
        <taxon>Discosea</taxon>
        <taxon>Longamoebia</taxon>
        <taxon>Centramoebida</taxon>
        <taxon>Acanthamoebidae</taxon>
        <taxon>Acanthamoeba</taxon>
    </lineage>
</organism>
<feature type="domain" description="BIG2" evidence="3">
    <location>
        <begin position="159"/>
        <end position="244"/>
    </location>
</feature>
<feature type="compositionally biased region" description="Low complexity" evidence="1">
    <location>
        <begin position="1731"/>
        <end position="1743"/>
    </location>
</feature>
<feature type="domain" description="BIG2" evidence="3">
    <location>
        <begin position="977"/>
        <end position="1056"/>
    </location>
</feature>
<dbReference type="InterPro" id="IPR008964">
    <property type="entry name" value="Invasin/intimin_cell_adhesion"/>
</dbReference>
<name>L8GKD2_ACACF</name>
<dbReference type="GO" id="GO:0005643">
    <property type="term" value="C:nuclear pore"/>
    <property type="evidence" value="ECO:0007669"/>
    <property type="project" value="TreeGrafter"/>
</dbReference>
<dbReference type="InterPro" id="IPR055099">
    <property type="entry name" value="Ig_NUP210_7th"/>
</dbReference>
<sequence>MRNKECASHASITPEIMSTERLSTWVKAYDSESGRTLRCEVFLDTVHNISISTTTHTMYRAAVEELSIDAFDASNNHFTSVEGFRFDWTLTPSPSHVLQIVPFKGAAVDVRNVVLEMEEKNLRTSRVLVKGIDFGKVTVTASLSEAGYGRISDTVELSVLEPLQLSPKLPIFIAPGAEYRYVLQSYPRDRDPTDIDMPNTKYQWSTDNGRVATVDNLGTVRGVDLGQTKIHVRYENINEATGTVNVVAPSKLGLRLYAETDKQEIISTTTSWYLIANTTYTLEVDVYDAHDRRLHNTENMVFAVTLPREYFSVEQSSQNKAQHTIRALKEGSTVIGAELSSIKAAGRHSFKVPAVRKDIAIQSAVQAIPREVRLPWHEGTPHTYALKATGGSDKYIWLSLDQSVVSASPSGVLTVHSLGDATVRVSDKKNPLNYDHVKVSVLAVGKIGIVASTVEVQVGWPLVLPAAVWDNSGVLFDNCSALPIEWESSDATVFAKQASGASDLPPNSCTGQEFFALGEGQCTITIKYGRFTNQITVFAYRPLKVVSPEKDALVALGSTAQIVFEGGPKPWLYEPTAFYTSVVPLEPEMVSVRVTPNPQGLGIARYSYSVTCLKLGDVKLAIEVSNKPTRTNQHPALANATIDFSCQTPQTVFAFADYTPANQTDFEERKQQCLGALKQTPPFEMVVGEASNLFEEFIVKGNRKVPITVAMINKDRKRFDDFSSLVLTWESSDETLASFLPSSSVSTRVLHIKADSGDVNIRVGVLGYNEQALKEASPTIAAPVLDKQALSRSFTLRIRSNVEVNPTNVAIFNDDSNTVELVASRGSGIYSYTSNNTNAATIHPSGNASRASISPKRPGIAKVTVSDICLEDSTPATSIVTISEVGTIILAARDMLRINDEMEVQVEIRDQSGNQFPVEQLGRMDLSAHTDNDIISVEKRDGRFLVRGNGLGIARITITARTKNGRTITSQPKAIHVFPPLHIRPERLVLLPGGAYQIKWSGGPPVRVEVAFSVDNTSVCEVDAAGRVVAREVGSTTLVASAQATDEQGNRHDYGSTVIDVTVRPLSGIRIHSNTNRLIVGTEMTVRVIGPDGETPFTLGAVGIAFGWESSDPSVAAMVPIYKEAGVSLEKEHGFSVRVQAKKAGIARISVSADGTEAWAATLQVEVVDGLVLFTPAELLLTHSSRFNIRTNKDATGKLHYRLLSEQPTPADCHQIIAIGHAALEHMTTNTAVNQLATIEERGDGLLITGNSSGEAYILISDDSEHQSVVVKVVVKPVHQLQLLPASVIYDQLPVGALMDFNIILRDNEGRAFSSTGNFEFSYDLDVINVINVSPGKTNESIQVEALRPGEAILRVFTSTKSIPLDDYVKFHVGHGITPPEPVVHKGGSIHFDLTSKPEGSGGGLWSSEDERVLSVHHQSGVATARNVGKTHVFYNSTGVHTFTEVTVEQVGKVVVKTEGSPQVTNVKNPVTGEVEEYRFGVTYYTAGNKQLKSNVRVKHNIFLSCSVVETEWATASSVQDLATGQDYCVIHPRTPASLKIRFIDSIHLIVRVSDAKQTYNFTHTEAIEYLPAFIVVTPTTITIPIGSKSARLEVRTKANIHLRSSDERISAKRISTDPNTDKMVYEINAEDTRKELQNVVITLDNPYTGQQEHVTVNYGETALATTSKRDTEQAAHRFPFLPEAVVLPLLTTGALTALAGLVWVALWIARRLRPAPDTYPAVPTMSGAFQTPGPRPLGQQTPGPTPGSAYPQTPGAYLQSPFQSLSPSSSYTHSLNSPLRPVAPRRRAAFSPVDSPFLDGRT</sequence>
<dbReference type="Pfam" id="PF02368">
    <property type="entry name" value="Big_2"/>
    <property type="match status" value="1"/>
</dbReference>
<dbReference type="EMBL" id="KB008103">
    <property type="protein sequence ID" value="ELR12631.1"/>
    <property type="molecule type" value="Genomic_DNA"/>
</dbReference>
<feature type="domain" description="BIG2" evidence="3">
    <location>
        <begin position="798"/>
        <end position="877"/>
    </location>
</feature>
<keyword evidence="5" id="KW-1185">Reference proteome</keyword>
<dbReference type="Pfam" id="PF24902">
    <property type="entry name" value="Ig_NUP210_9th"/>
    <property type="match status" value="1"/>
</dbReference>
<reference evidence="4 5" key="1">
    <citation type="journal article" date="2013" name="Genome Biol.">
        <title>Genome of Acanthamoeba castellanii highlights extensive lateral gene transfer and early evolution of tyrosine kinase signaling.</title>
        <authorList>
            <person name="Clarke M."/>
            <person name="Lohan A.J."/>
            <person name="Liu B."/>
            <person name="Lagkouvardos I."/>
            <person name="Roy S."/>
            <person name="Zafar N."/>
            <person name="Bertelli C."/>
            <person name="Schilde C."/>
            <person name="Kianianmomeni A."/>
            <person name="Burglin T.R."/>
            <person name="Frech C."/>
            <person name="Turcotte B."/>
            <person name="Kopec K.O."/>
            <person name="Synnott J.M."/>
            <person name="Choo C."/>
            <person name="Paponov I."/>
            <person name="Finkler A."/>
            <person name="Soon Heng Tan C."/>
            <person name="Hutchins A.P."/>
            <person name="Weinmeier T."/>
            <person name="Rattei T."/>
            <person name="Chu J.S."/>
            <person name="Gimenez G."/>
            <person name="Irimia M."/>
            <person name="Rigden D.J."/>
            <person name="Fitzpatrick D.A."/>
            <person name="Lorenzo-Morales J."/>
            <person name="Bateman A."/>
            <person name="Chiu C.H."/>
            <person name="Tang P."/>
            <person name="Hegemann P."/>
            <person name="Fromm H."/>
            <person name="Raoult D."/>
            <person name="Greub G."/>
            <person name="Miranda-Saavedra D."/>
            <person name="Chen N."/>
            <person name="Nash P."/>
            <person name="Ginger M.L."/>
            <person name="Horn M."/>
            <person name="Schaap P."/>
            <person name="Caler L."/>
            <person name="Loftus B."/>
        </authorList>
    </citation>
    <scope>NUCLEOTIDE SEQUENCE [LARGE SCALE GENOMIC DNA]</scope>
    <source>
        <strain evidence="4 5">Neff</strain>
    </source>
</reference>
<evidence type="ECO:0000256" key="1">
    <source>
        <dbReference type="SAM" id="MobiDB-lite"/>
    </source>
</evidence>
<dbReference type="PANTHER" id="PTHR23019">
    <property type="entry name" value="NUCLEAR PORE MEMBRANE GLYCOPROTEIN GP210-RELATED"/>
    <property type="match status" value="1"/>
</dbReference>
<accession>L8GKD2</accession>
<dbReference type="SUPFAM" id="SSF49373">
    <property type="entry name" value="Invasin/intimin cell-adhesion fragments"/>
    <property type="match status" value="2"/>
</dbReference>
<dbReference type="Pfam" id="PF26181">
    <property type="entry name" value="Ig_NUP210_13th"/>
    <property type="match status" value="1"/>
</dbReference>
<dbReference type="InterPro" id="IPR057586">
    <property type="entry name" value="Ig_NUP210_16th"/>
</dbReference>
<dbReference type="PANTHER" id="PTHR23019:SF0">
    <property type="entry name" value="NUCLEAR PORE MEMBRANE GLYCOPROTEIN 210"/>
    <property type="match status" value="1"/>
</dbReference>
<dbReference type="RefSeq" id="XP_004334644.1">
    <property type="nucleotide sequence ID" value="XM_004334596.1"/>
</dbReference>
<dbReference type="InterPro" id="IPR056899">
    <property type="entry name" value="Ig_NUP210_9th"/>
</dbReference>
<dbReference type="OrthoDB" id="16413at2759"/>
<protein>
    <submittedName>
        <fullName evidence="4">Nucleoporin, putative</fullName>
    </submittedName>
</protein>
<feature type="domain" description="BIG2" evidence="3">
    <location>
        <begin position="361"/>
        <end position="437"/>
    </location>
</feature>
<dbReference type="Pfam" id="PF24425">
    <property type="entry name" value="Ig_GP210_15th"/>
    <property type="match status" value="1"/>
</dbReference>
<dbReference type="Pfam" id="PF22969">
    <property type="entry name" value="Ig_NUP210_2nd"/>
    <property type="match status" value="1"/>
</dbReference>
<dbReference type="SMART" id="SM00635">
    <property type="entry name" value="BID_2"/>
    <property type="match status" value="5"/>
</dbReference>
<evidence type="ECO:0000259" key="3">
    <source>
        <dbReference type="SMART" id="SM00635"/>
    </source>
</evidence>
<dbReference type="InterPro" id="IPR055094">
    <property type="entry name" value="NUP210_Ig15"/>
</dbReference>